<dbReference type="PANTHER" id="PTHR32278:SF11">
    <property type="entry name" value="F-BOX DOMAIN-CONTAINING PROTEIN"/>
    <property type="match status" value="1"/>
</dbReference>
<proteinExistence type="predicted"/>
<organism evidence="1">
    <name type="scientific">Sesamum radiatum</name>
    <name type="common">Black benniseed</name>
    <dbReference type="NCBI Taxonomy" id="300843"/>
    <lineage>
        <taxon>Eukaryota</taxon>
        <taxon>Viridiplantae</taxon>
        <taxon>Streptophyta</taxon>
        <taxon>Embryophyta</taxon>
        <taxon>Tracheophyta</taxon>
        <taxon>Spermatophyta</taxon>
        <taxon>Magnoliopsida</taxon>
        <taxon>eudicotyledons</taxon>
        <taxon>Gunneridae</taxon>
        <taxon>Pentapetalae</taxon>
        <taxon>asterids</taxon>
        <taxon>lamiids</taxon>
        <taxon>Lamiales</taxon>
        <taxon>Pedaliaceae</taxon>
        <taxon>Sesamum</taxon>
    </lineage>
</organism>
<dbReference type="AlphaFoldDB" id="A0AAW2MVT8"/>
<reference evidence="1" key="2">
    <citation type="journal article" date="2024" name="Plant">
        <title>Genomic evolution and insights into agronomic trait innovations of Sesamum species.</title>
        <authorList>
            <person name="Miao H."/>
            <person name="Wang L."/>
            <person name="Qu L."/>
            <person name="Liu H."/>
            <person name="Sun Y."/>
            <person name="Le M."/>
            <person name="Wang Q."/>
            <person name="Wei S."/>
            <person name="Zheng Y."/>
            <person name="Lin W."/>
            <person name="Duan Y."/>
            <person name="Cao H."/>
            <person name="Xiong S."/>
            <person name="Wang X."/>
            <person name="Wei L."/>
            <person name="Li C."/>
            <person name="Ma Q."/>
            <person name="Ju M."/>
            <person name="Zhao R."/>
            <person name="Li G."/>
            <person name="Mu C."/>
            <person name="Tian Q."/>
            <person name="Mei H."/>
            <person name="Zhang T."/>
            <person name="Gao T."/>
            <person name="Zhang H."/>
        </authorList>
    </citation>
    <scope>NUCLEOTIDE SEQUENCE</scope>
    <source>
        <strain evidence="1">G02</strain>
    </source>
</reference>
<accession>A0AAW2MVT8</accession>
<dbReference type="PANTHER" id="PTHR32278">
    <property type="entry name" value="F-BOX DOMAIN-CONTAINING PROTEIN"/>
    <property type="match status" value="1"/>
</dbReference>
<dbReference type="Pfam" id="PF14299">
    <property type="entry name" value="PP2"/>
    <property type="match status" value="1"/>
</dbReference>
<comment type="caution">
    <text evidence="1">The sequence shown here is derived from an EMBL/GenBank/DDBJ whole genome shotgun (WGS) entry which is preliminary data.</text>
</comment>
<sequence length="131" mass="14733">MLHVERKRALNRMVHQSSMLVLEAPPPIPLAKRAFGLGVLPFEISIEVGDYKTRGRICMKRDECKSAETLDEGEEGVLHARGDGWLEVELGEFYNNGNEKEVKMEFKEVEGVQLKGGIVVEGIELRPKLTN</sequence>
<name>A0AAW2MVT8_SESRA</name>
<reference evidence="1" key="1">
    <citation type="submission" date="2020-06" db="EMBL/GenBank/DDBJ databases">
        <authorList>
            <person name="Li T."/>
            <person name="Hu X."/>
            <person name="Zhang T."/>
            <person name="Song X."/>
            <person name="Zhang H."/>
            <person name="Dai N."/>
            <person name="Sheng W."/>
            <person name="Hou X."/>
            <person name="Wei L."/>
        </authorList>
    </citation>
    <scope>NUCLEOTIDE SEQUENCE</scope>
    <source>
        <strain evidence="1">G02</strain>
        <tissue evidence="1">Leaf</tissue>
    </source>
</reference>
<gene>
    <name evidence="1" type="ORF">Sradi_4758300</name>
</gene>
<dbReference type="InterPro" id="IPR025886">
    <property type="entry name" value="PP2-like"/>
</dbReference>
<protein>
    <submittedName>
        <fullName evidence="1">F-box protein PP2-B15</fullName>
    </submittedName>
</protein>
<evidence type="ECO:0000313" key="1">
    <source>
        <dbReference type="EMBL" id="KAL0335464.1"/>
    </source>
</evidence>
<dbReference type="EMBL" id="JACGWJ010000021">
    <property type="protein sequence ID" value="KAL0335464.1"/>
    <property type="molecule type" value="Genomic_DNA"/>
</dbReference>